<dbReference type="AlphaFoldDB" id="A0A517P653"/>
<dbReference type="KEGG" id="acaf:CA12_09480"/>
<name>A0A517P653_9PLAN</name>
<evidence type="ECO:0000313" key="2">
    <source>
        <dbReference type="Proteomes" id="UP000318741"/>
    </source>
</evidence>
<sequence>MRGGPKRRRTEPPVPVLELTTVIAAPREVVFDLARSVELHVDSLAHTGGRPAGA</sequence>
<accession>A0A517P653</accession>
<dbReference type="Proteomes" id="UP000318741">
    <property type="component" value="Chromosome"/>
</dbReference>
<evidence type="ECO:0000313" key="1">
    <source>
        <dbReference type="EMBL" id="QDT14868.1"/>
    </source>
</evidence>
<gene>
    <name evidence="1" type="ORF">CA12_09480</name>
</gene>
<keyword evidence="2" id="KW-1185">Reference proteome</keyword>
<dbReference type="EMBL" id="CP036265">
    <property type="protein sequence ID" value="QDT14868.1"/>
    <property type="molecule type" value="Genomic_DNA"/>
</dbReference>
<reference evidence="1 2" key="1">
    <citation type="submission" date="2019-02" db="EMBL/GenBank/DDBJ databases">
        <title>Deep-cultivation of Planctomycetes and their phenomic and genomic characterization uncovers novel biology.</title>
        <authorList>
            <person name="Wiegand S."/>
            <person name="Jogler M."/>
            <person name="Boedeker C."/>
            <person name="Pinto D."/>
            <person name="Vollmers J."/>
            <person name="Rivas-Marin E."/>
            <person name="Kohn T."/>
            <person name="Peeters S.H."/>
            <person name="Heuer A."/>
            <person name="Rast P."/>
            <person name="Oberbeckmann S."/>
            <person name="Bunk B."/>
            <person name="Jeske O."/>
            <person name="Meyerdierks A."/>
            <person name="Storesund J.E."/>
            <person name="Kallscheuer N."/>
            <person name="Luecker S."/>
            <person name="Lage O.M."/>
            <person name="Pohl T."/>
            <person name="Merkel B.J."/>
            <person name="Hornburger P."/>
            <person name="Mueller R.-W."/>
            <person name="Bruemmer F."/>
            <person name="Labrenz M."/>
            <person name="Spormann A.M."/>
            <person name="Op den Camp H."/>
            <person name="Overmann J."/>
            <person name="Amann R."/>
            <person name="Jetten M.S.M."/>
            <person name="Mascher T."/>
            <person name="Medema M.H."/>
            <person name="Devos D.P."/>
            <person name="Kaster A.-K."/>
            <person name="Ovreas L."/>
            <person name="Rohde M."/>
            <person name="Galperin M.Y."/>
            <person name="Jogler C."/>
        </authorList>
    </citation>
    <scope>NUCLEOTIDE SEQUENCE [LARGE SCALE GENOMIC DNA]</scope>
    <source>
        <strain evidence="1 2">CA12</strain>
    </source>
</reference>
<proteinExistence type="predicted"/>
<protein>
    <submittedName>
        <fullName evidence="1">Uncharacterized protein</fullName>
    </submittedName>
</protein>
<organism evidence="1 2">
    <name type="scientific">Alienimonas californiensis</name>
    <dbReference type="NCBI Taxonomy" id="2527989"/>
    <lineage>
        <taxon>Bacteria</taxon>
        <taxon>Pseudomonadati</taxon>
        <taxon>Planctomycetota</taxon>
        <taxon>Planctomycetia</taxon>
        <taxon>Planctomycetales</taxon>
        <taxon>Planctomycetaceae</taxon>
        <taxon>Alienimonas</taxon>
    </lineage>
</organism>